<feature type="signal peptide" evidence="1">
    <location>
        <begin position="1"/>
        <end position="18"/>
    </location>
</feature>
<feature type="chain" id="PRO_5008374051" evidence="1">
    <location>
        <begin position="19"/>
        <end position="55"/>
    </location>
</feature>
<name>A0A1A8L6V2_9TELE</name>
<feature type="non-terminal residue" evidence="2">
    <location>
        <position position="1"/>
    </location>
</feature>
<organism evidence="2">
    <name type="scientific">Nothobranchius pienaari</name>
    <dbReference type="NCBI Taxonomy" id="704102"/>
    <lineage>
        <taxon>Eukaryota</taxon>
        <taxon>Metazoa</taxon>
        <taxon>Chordata</taxon>
        <taxon>Craniata</taxon>
        <taxon>Vertebrata</taxon>
        <taxon>Euteleostomi</taxon>
        <taxon>Actinopterygii</taxon>
        <taxon>Neopterygii</taxon>
        <taxon>Teleostei</taxon>
        <taxon>Neoteleostei</taxon>
        <taxon>Acanthomorphata</taxon>
        <taxon>Ovalentaria</taxon>
        <taxon>Atherinomorphae</taxon>
        <taxon>Cyprinodontiformes</taxon>
        <taxon>Nothobranchiidae</taxon>
        <taxon>Nothobranchius</taxon>
    </lineage>
</organism>
<keyword evidence="1" id="KW-0732">Signal</keyword>
<accession>A0A1A8L6V2</accession>
<reference evidence="2" key="2">
    <citation type="submission" date="2016-06" db="EMBL/GenBank/DDBJ databases">
        <title>The genome of a short-lived fish provides insights into sex chromosome evolution and the genetic control of aging.</title>
        <authorList>
            <person name="Reichwald K."/>
            <person name="Felder M."/>
            <person name="Petzold A."/>
            <person name="Koch P."/>
            <person name="Groth M."/>
            <person name="Platzer M."/>
        </authorList>
    </citation>
    <scope>NUCLEOTIDE SEQUENCE</scope>
    <source>
        <tissue evidence="2">Brain</tissue>
    </source>
</reference>
<evidence type="ECO:0000256" key="1">
    <source>
        <dbReference type="SAM" id="SignalP"/>
    </source>
</evidence>
<feature type="non-terminal residue" evidence="2">
    <location>
        <position position="55"/>
    </location>
</feature>
<sequence length="55" mass="6165">SWFLVKVLIQMLHLEALRLQVDIDCSLFLCRVSTNFLFFCPALESGLIPSTAPPA</sequence>
<dbReference type="AlphaFoldDB" id="A0A1A8L6V2"/>
<evidence type="ECO:0000313" key="2">
    <source>
        <dbReference type="EMBL" id="SBR40545.1"/>
    </source>
</evidence>
<reference evidence="2" key="1">
    <citation type="submission" date="2016-05" db="EMBL/GenBank/DDBJ databases">
        <authorList>
            <person name="Lavstsen T."/>
            <person name="Jespersen J.S."/>
        </authorList>
    </citation>
    <scope>NUCLEOTIDE SEQUENCE</scope>
    <source>
        <tissue evidence="2">Brain</tissue>
    </source>
</reference>
<dbReference type="EMBL" id="HAEF01003163">
    <property type="protein sequence ID" value="SBR40545.1"/>
    <property type="molecule type" value="Transcribed_RNA"/>
</dbReference>
<protein>
    <submittedName>
        <fullName evidence="2">Vitelline membrane outer layer 1 homolog (Chicken)</fullName>
    </submittedName>
</protein>
<proteinExistence type="predicted"/>
<gene>
    <name evidence="2" type="primary">VMO1</name>
</gene>